<protein>
    <recommendedName>
        <fullName evidence="3">DNA alkylation repair protein</fullName>
    </recommendedName>
</protein>
<reference evidence="1" key="1">
    <citation type="submission" date="2021-03" db="EMBL/GenBank/DDBJ databases">
        <title>Antimicrobial resistance genes in bacteria isolated from Japanese honey, and their potential for conferring macrolide and lincosamide resistance in the American foulbrood pathogen Paenibacillus larvae.</title>
        <authorList>
            <person name="Okamoto M."/>
            <person name="Kumagai M."/>
            <person name="Kanamori H."/>
            <person name="Takamatsu D."/>
        </authorList>
    </citation>
    <scope>NUCLEOTIDE SEQUENCE</scope>
    <source>
        <strain evidence="1">J2TS6</strain>
    </source>
</reference>
<dbReference type="PROSITE" id="PS50077">
    <property type="entry name" value="HEAT_REPEAT"/>
    <property type="match status" value="1"/>
</dbReference>
<proteinExistence type="predicted"/>
<dbReference type="Pfam" id="PF08713">
    <property type="entry name" value="DNA_alkylation"/>
    <property type="match status" value="1"/>
</dbReference>
<name>A0A920C7T1_9BACL</name>
<evidence type="ECO:0000313" key="2">
    <source>
        <dbReference type="Proteomes" id="UP000679779"/>
    </source>
</evidence>
<dbReference type="SUPFAM" id="SSF48371">
    <property type="entry name" value="ARM repeat"/>
    <property type="match status" value="1"/>
</dbReference>
<dbReference type="AlphaFoldDB" id="A0A920C7T1"/>
<dbReference type="InterPro" id="IPR016024">
    <property type="entry name" value="ARM-type_fold"/>
</dbReference>
<sequence length="367" mass="41898">MAEALKAMYDREFLVGFGEKVGSAYPAFHTEGFTAKIMDDDWEGLELKARIRRIATVLGEFLPAHYPAALDVLFSIDEECNGFPYLFFSDFVEVYGQDPQYWELSMEALERFTQRSSSEFAVRPFIMRDPQRMMNQMLIWSQHPNEHVRRLASEGCRPRLPWGQALAPFKKDPSPVLPILEKLKEDPSLYVRKSVANNLNDIAKDHPDVVIRLAKAWLGNHPDTDWIVRHACRTLIRKAEPEIMRLFGYSGSSEGEALVQSAVLAVEPKKISIGDNSMVHYEICIREGTDARLRIEYGIYFVKANGQTSRKLFLLSDKTVPGGSKLTGQRKHGWSDLTTRRHYPGEHRIVLVVNGEEVAEDSLWLRA</sequence>
<dbReference type="RefSeq" id="WP_160042206.1">
    <property type="nucleotide sequence ID" value="NZ_BORQ01000001.1"/>
</dbReference>
<accession>A0A920C7T1</accession>
<dbReference type="Gene3D" id="1.25.40.290">
    <property type="entry name" value="ARM repeat domains"/>
    <property type="match status" value="1"/>
</dbReference>
<evidence type="ECO:0008006" key="3">
    <source>
        <dbReference type="Google" id="ProtNLM"/>
    </source>
</evidence>
<dbReference type="EMBL" id="BORQ01000001">
    <property type="protein sequence ID" value="GIO29185.1"/>
    <property type="molecule type" value="Genomic_DNA"/>
</dbReference>
<organism evidence="1 2">
    <name type="scientific">Paenibacillus albilobatus</name>
    <dbReference type="NCBI Taxonomy" id="2716884"/>
    <lineage>
        <taxon>Bacteria</taxon>
        <taxon>Bacillati</taxon>
        <taxon>Bacillota</taxon>
        <taxon>Bacilli</taxon>
        <taxon>Bacillales</taxon>
        <taxon>Paenibacillaceae</taxon>
        <taxon>Paenibacillus</taxon>
    </lineage>
</organism>
<gene>
    <name evidence="1" type="ORF">J2TS6_03260</name>
</gene>
<dbReference type="InterPro" id="IPR014825">
    <property type="entry name" value="DNA_alkylation"/>
</dbReference>
<dbReference type="InterPro" id="IPR021133">
    <property type="entry name" value="HEAT_type_2"/>
</dbReference>
<comment type="caution">
    <text evidence="1">The sequence shown here is derived from an EMBL/GenBank/DDBJ whole genome shotgun (WGS) entry which is preliminary data.</text>
</comment>
<evidence type="ECO:0000313" key="1">
    <source>
        <dbReference type="EMBL" id="GIO29185.1"/>
    </source>
</evidence>
<dbReference type="Proteomes" id="UP000679779">
    <property type="component" value="Unassembled WGS sequence"/>
</dbReference>
<keyword evidence="2" id="KW-1185">Reference proteome</keyword>